<reference evidence="5 6" key="1">
    <citation type="submission" date="2019-06" db="EMBL/GenBank/DDBJ databases">
        <title>Sequencing the genomes of 1000 actinobacteria strains.</title>
        <authorList>
            <person name="Klenk H.-P."/>
        </authorList>
    </citation>
    <scope>NUCLEOTIDE SEQUENCE [LARGE SCALE GENOMIC DNA]</scope>
    <source>
        <strain evidence="5 6">DSM 20169</strain>
    </source>
</reference>
<dbReference type="InterPro" id="IPR000524">
    <property type="entry name" value="Tscrpt_reg_HTH_GntR"/>
</dbReference>
<accession>A0A543BIS6</accession>
<dbReference type="RefSeq" id="WP_141870774.1">
    <property type="nucleotide sequence ID" value="NZ_VFOX01000001.1"/>
</dbReference>
<proteinExistence type="predicted"/>
<organism evidence="5 6">
    <name type="scientific">Microbacterium saperdae</name>
    <dbReference type="NCBI Taxonomy" id="69368"/>
    <lineage>
        <taxon>Bacteria</taxon>
        <taxon>Bacillati</taxon>
        <taxon>Actinomycetota</taxon>
        <taxon>Actinomycetes</taxon>
        <taxon>Micrococcales</taxon>
        <taxon>Microbacteriaceae</taxon>
        <taxon>Microbacterium</taxon>
    </lineage>
</organism>
<dbReference type="GO" id="GO:0003677">
    <property type="term" value="F:DNA binding"/>
    <property type="evidence" value="ECO:0007669"/>
    <property type="project" value="UniProtKB-KW"/>
</dbReference>
<dbReference type="Proteomes" id="UP000317209">
    <property type="component" value="Unassembled WGS sequence"/>
</dbReference>
<keyword evidence="2" id="KW-0238">DNA-binding</keyword>
<keyword evidence="6" id="KW-1185">Reference proteome</keyword>
<sequence length="225" mass="25353">MTLKPVDSASLRDRVLTTLRAGILDGSLAPGTKLTEPELARQLSTSRGPIREALRDLEKEGLVTSQARRSARVVEISEEEVVEVLMPIRVVIEQYAFRRAVTAFTTSDLDALEAIVREMAKAAAEQDPEALGDLDVEFHRFVIDRTGQEQGAQIWRSLQPRIRTHFRQEQRTQRLDDVVQEHVELLDALRSSDADLLTERVREHVMAIPGRARRAQTDSRSTPPV</sequence>
<dbReference type="PANTHER" id="PTHR43537">
    <property type="entry name" value="TRANSCRIPTIONAL REGULATOR, GNTR FAMILY"/>
    <property type="match status" value="1"/>
</dbReference>
<dbReference type="SUPFAM" id="SSF46785">
    <property type="entry name" value="Winged helix' DNA-binding domain"/>
    <property type="match status" value="1"/>
</dbReference>
<feature type="domain" description="HTH gntR-type" evidence="4">
    <location>
        <begin position="9"/>
        <end position="76"/>
    </location>
</feature>
<gene>
    <name evidence="5" type="ORF">FB560_0339</name>
</gene>
<dbReference type="Pfam" id="PF00392">
    <property type="entry name" value="GntR"/>
    <property type="match status" value="1"/>
</dbReference>
<dbReference type="GO" id="GO:0003700">
    <property type="term" value="F:DNA-binding transcription factor activity"/>
    <property type="evidence" value="ECO:0007669"/>
    <property type="project" value="InterPro"/>
</dbReference>
<dbReference type="PROSITE" id="PS50949">
    <property type="entry name" value="HTH_GNTR"/>
    <property type="match status" value="1"/>
</dbReference>
<keyword evidence="1" id="KW-0805">Transcription regulation</keyword>
<dbReference type="CDD" id="cd07377">
    <property type="entry name" value="WHTH_GntR"/>
    <property type="match status" value="1"/>
</dbReference>
<comment type="caution">
    <text evidence="5">The sequence shown here is derived from an EMBL/GenBank/DDBJ whole genome shotgun (WGS) entry which is preliminary data.</text>
</comment>
<evidence type="ECO:0000256" key="2">
    <source>
        <dbReference type="ARBA" id="ARBA00023125"/>
    </source>
</evidence>
<evidence type="ECO:0000256" key="3">
    <source>
        <dbReference type="ARBA" id="ARBA00023163"/>
    </source>
</evidence>
<dbReference type="AlphaFoldDB" id="A0A543BIS6"/>
<dbReference type="InterPro" id="IPR036388">
    <property type="entry name" value="WH-like_DNA-bd_sf"/>
</dbReference>
<evidence type="ECO:0000259" key="4">
    <source>
        <dbReference type="PROSITE" id="PS50949"/>
    </source>
</evidence>
<dbReference type="InterPro" id="IPR011711">
    <property type="entry name" value="GntR_C"/>
</dbReference>
<dbReference type="InterPro" id="IPR008920">
    <property type="entry name" value="TF_FadR/GntR_C"/>
</dbReference>
<evidence type="ECO:0000313" key="6">
    <source>
        <dbReference type="Proteomes" id="UP000317209"/>
    </source>
</evidence>
<dbReference type="SMART" id="SM00345">
    <property type="entry name" value="HTH_GNTR"/>
    <property type="match status" value="1"/>
</dbReference>
<keyword evidence="3" id="KW-0804">Transcription</keyword>
<dbReference type="Gene3D" id="1.20.120.530">
    <property type="entry name" value="GntR ligand-binding domain-like"/>
    <property type="match status" value="1"/>
</dbReference>
<dbReference type="SMART" id="SM00895">
    <property type="entry name" value="FCD"/>
    <property type="match status" value="1"/>
</dbReference>
<dbReference type="EMBL" id="VFOX01000001">
    <property type="protein sequence ID" value="TQL84747.1"/>
    <property type="molecule type" value="Genomic_DNA"/>
</dbReference>
<dbReference type="PRINTS" id="PR00035">
    <property type="entry name" value="HTHGNTR"/>
</dbReference>
<dbReference type="Gene3D" id="1.10.10.10">
    <property type="entry name" value="Winged helix-like DNA-binding domain superfamily/Winged helix DNA-binding domain"/>
    <property type="match status" value="1"/>
</dbReference>
<evidence type="ECO:0000313" key="5">
    <source>
        <dbReference type="EMBL" id="TQL84747.1"/>
    </source>
</evidence>
<name>A0A543BIS6_9MICO</name>
<protein>
    <submittedName>
        <fullName evidence="5">GntR family transcriptional regulator</fullName>
    </submittedName>
</protein>
<dbReference type="InterPro" id="IPR036390">
    <property type="entry name" value="WH_DNA-bd_sf"/>
</dbReference>
<dbReference type="PANTHER" id="PTHR43537:SF45">
    <property type="entry name" value="GNTR FAMILY REGULATORY PROTEIN"/>
    <property type="match status" value="1"/>
</dbReference>
<dbReference type="OrthoDB" id="9816161at2"/>
<dbReference type="Pfam" id="PF07729">
    <property type="entry name" value="FCD"/>
    <property type="match status" value="1"/>
</dbReference>
<evidence type="ECO:0000256" key="1">
    <source>
        <dbReference type="ARBA" id="ARBA00023015"/>
    </source>
</evidence>
<dbReference type="SUPFAM" id="SSF48008">
    <property type="entry name" value="GntR ligand-binding domain-like"/>
    <property type="match status" value="1"/>
</dbReference>